<name>E9HYW8_DAPPU</name>
<dbReference type="HOGENOM" id="CLU_1300812_0_0_1"/>
<gene>
    <name evidence="2" type="ORF">DAPPUDRAFT_269136</name>
</gene>
<dbReference type="AlphaFoldDB" id="E9HYW8"/>
<organism evidence="2 3">
    <name type="scientific">Daphnia pulex</name>
    <name type="common">Water flea</name>
    <dbReference type="NCBI Taxonomy" id="6669"/>
    <lineage>
        <taxon>Eukaryota</taxon>
        <taxon>Metazoa</taxon>
        <taxon>Ecdysozoa</taxon>
        <taxon>Arthropoda</taxon>
        <taxon>Crustacea</taxon>
        <taxon>Branchiopoda</taxon>
        <taxon>Diplostraca</taxon>
        <taxon>Cladocera</taxon>
        <taxon>Anomopoda</taxon>
        <taxon>Daphniidae</taxon>
        <taxon>Daphnia</taxon>
    </lineage>
</organism>
<feature type="compositionally biased region" description="Polar residues" evidence="1">
    <location>
        <begin position="66"/>
        <end position="79"/>
    </location>
</feature>
<evidence type="ECO:0000313" key="2">
    <source>
        <dbReference type="EMBL" id="EFX63063.1"/>
    </source>
</evidence>
<reference evidence="2 3" key="1">
    <citation type="journal article" date="2011" name="Science">
        <title>The ecoresponsive genome of Daphnia pulex.</title>
        <authorList>
            <person name="Colbourne J.K."/>
            <person name="Pfrender M.E."/>
            <person name="Gilbert D."/>
            <person name="Thomas W.K."/>
            <person name="Tucker A."/>
            <person name="Oakley T.H."/>
            <person name="Tokishita S."/>
            <person name="Aerts A."/>
            <person name="Arnold G.J."/>
            <person name="Basu M.K."/>
            <person name="Bauer D.J."/>
            <person name="Caceres C.E."/>
            <person name="Carmel L."/>
            <person name="Casola C."/>
            <person name="Choi J.H."/>
            <person name="Detter J.C."/>
            <person name="Dong Q."/>
            <person name="Dusheyko S."/>
            <person name="Eads B.D."/>
            <person name="Frohlich T."/>
            <person name="Geiler-Samerotte K.A."/>
            <person name="Gerlach D."/>
            <person name="Hatcher P."/>
            <person name="Jogdeo S."/>
            <person name="Krijgsveld J."/>
            <person name="Kriventseva E.V."/>
            <person name="Kultz D."/>
            <person name="Laforsch C."/>
            <person name="Lindquist E."/>
            <person name="Lopez J."/>
            <person name="Manak J.R."/>
            <person name="Muller J."/>
            <person name="Pangilinan J."/>
            <person name="Patwardhan R.P."/>
            <person name="Pitluck S."/>
            <person name="Pritham E.J."/>
            <person name="Rechtsteiner A."/>
            <person name="Rho M."/>
            <person name="Rogozin I.B."/>
            <person name="Sakarya O."/>
            <person name="Salamov A."/>
            <person name="Schaack S."/>
            <person name="Shapiro H."/>
            <person name="Shiga Y."/>
            <person name="Skalitzky C."/>
            <person name="Smith Z."/>
            <person name="Souvorov A."/>
            <person name="Sung W."/>
            <person name="Tang Z."/>
            <person name="Tsuchiya D."/>
            <person name="Tu H."/>
            <person name="Vos H."/>
            <person name="Wang M."/>
            <person name="Wolf Y.I."/>
            <person name="Yamagata H."/>
            <person name="Yamada T."/>
            <person name="Ye Y."/>
            <person name="Shaw J.R."/>
            <person name="Andrews J."/>
            <person name="Crease T.J."/>
            <person name="Tang H."/>
            <person name="Lucas S.M."/>
            <person name="Robertson H.M."/>
            <person name="Bork P."/>
            <person name="Koonin E.V."/>
            <person name="Zdobnov E.M."/>
            <person name="Grigoriev I.V."/>
            <person name="Lynch M."/>
            <person name="Boore J.L."/>
        </authorList>
    </citation>
    <scope>NUCLEOTIDE SEQUENCE [LARGE SCALE GENOMIC DNA]</scope>
</reference>
<accession>E9HYW8</accession>
<evidence type="ECO:0000256" key="1">
    <source>
        <dbReference type="SAM" id="MobiDB-lite"/>
    </source>
</evidence>
<dbReference type="Proteomes" id="UP000000305">
    <property type="component" value="Unassembled WGS sequence"/>
</dbReference>
<feature type="region of interest" description="Disordered" evidence="1">
    <location>
        <begin position="46"/>
        <end position="79"/>
    </location>
</feature>
<feature type="region of interest" description="Disordered" evidence="1">
    <location>
        <begin position="187"/>
        <end position="212"/>
    </location>
</feature>
<dbReference type="PhylomeDB" id="E9HYW8"/>
<dbReference type="EMBL" id="GL733235">
    <property type="protein sequence ID" value="EFX63063.1"/>
    <property type="molecule type" value="Genomic_DNA"/>
</dbReference>
<dbReference type="InParanoid" id="E9HYW8"/>
<keyword evidence="3" id="KW-1185">Reference proteome</keyword>
<feature type="compositionally biased region" description="Acidic residues" evidence="1">
    <location>
        <begin position="203"/>
        <end position="212"/>
    </location>
</feature>
<feature type="compositionally biased region" description="Acidic residues" evidence="1">
    <location>
        <begin position="48"/>
        <end position="65"/>
    </location>
</feature>
<sequence>MASIYNEEDEEGQEIIPDNSAYNQLWQRALDVEEVVQRILQEHALPINDDELEHAEEAQEEEEGEMNSSTSDGMGNNPASAWFHNSLQHLSHSWHRFNKFDISRDKKADRCSTWFVDQANNNNKPVKPLPFYSFARRTISEESIDFFDRFSKISERANTQRIPAGRRGQQPNANVVEEAFARADRINQLDRQRGVSSPQLSDGSDEAAESAV</sequence>
<protein>
    <submittedName>
        <fullName evidence="2">Uncharacterized protein</fullName>
    </submittedName>
</protein>
<proteinExistence type="predicted"/>
<evidence type="ECO:0000313" key="3">
    <source>
        <dbReference type="Proteomes" id="UP000000305"/>
    </source>
</evidence>
<dbReference type="KEGG" id="dpx:DAPPUDRAFT_269136"/>